<protein>
    <submittedName>
        <fullName evidence="2">Uncharacterized conserved protein YbjT, contains NAD(P)-binding and DUF2867 domains</fullName>
    </submittedName>
</protein>
<proteinExistence type="predicted"/>
<dbReference type="Gene3D" id="3.90.25.10">
    <property type="entry name" value="UDP-galactose 4-epimerase, domain 1"/>
    <property type="match status" value="1"/>
</dbReference>
<dbReference type="Gene3D" id="3.40.50.720">
    <property type="entry name" value="NAD(P)-binding Rossmann-like Domain"/>
    <property type="match status" value="1"/>
</dbReference>
<dbReference type="PANTHER" id="PTHR43162">
    <property type="match status" value="1"/>
</dbReference>
<dbReference type="Proteomes" id="UP000190637">
    <property type="component" value="Unassembled WGS sequence"/>
</dbReference>
<organism evidence="2 3">
    <name type="scientific">Marinactinospora thermotolerans DSM 45154</name>
    <dbReference type="NCBI Taxonomy" id="1122192"/>
    <lineage>
        <taxon>Bacteria</taxon>
        <taxon>Bacillati</taxon>
        <taxon>Actinomycetota</taxon>
        <taxon>Actinomycetes</taxon>
        <taxon>Streptosporangiales</taxon>
        <taxon>Nocardiopsidaceae</taxon>
        <taxon>Marinactinospora</taxon>
    </lineage>
</organism>
<reference evidence="2 3" key="1">
    <citation type="submission" date="2017-02" db="EMBL/GenBank/DDBJ databases">
        <authorList>
            <person name="Peterson S.W."/>
        </authorList>
    </citation>
    <scope>NUCLEOTIDE SEQUENCE [LARGE SCALE GENOMIC DNA]</scope>
    <source>
        <strain evidence="2 3">DSM 45154</strain>
    </source>
</reference>
<feature type="domain" description="NAD(P)-binding" evidence="1">
    <location>
        <begin position="25"/>
        <end position="187"/>
    </location>
</feature>
<dbReference type="Pfam" id="PF13460">
    <property type="entry name" value="NAD_binding_10"/>
    <property type="match status" value="1"/>
</dbReference>
<sequence length="289" mass="31507">MDRPGSRCLAVDMTKTPNTDVLVLGGSGKTGRRVTEALRRRGARPRPASRSGGHRFDWYDEETWEPALAGVEAVYLVDAQSADAAERMRAFARLAVDGGARRLVLLSSRDLWMIGDPALLTVEQAVQDSGAEWTLLRPSWFSQNFTEAWFMAEGIAAGELRQPTGDGLDPFIDAEDIAEVAVAALLDDGHAGQAYELTGPRLLSFGDAVAEIARATGRDIGYVPVTEEEYAKEMARRGVAAEEIEQFIMLFGRIRRGANAYLADGVQRALGREPRDFADYAASIEVRGS</sequence>
<evidence type="ECO:0000259" key="1">
    <source>
        <dbReference type="Pfam" id="PF13460"/>
    </source>
</evidence>
<evidence type="ECO:0000313" key="2">
    <source>
        <dbReference type="EMBL" id="SKA19659.1"/>
    </source>
</evidence>
<keyword evidence="3" id="KW-1185">Reference proteome</keyword>
<gene>
    <name evidence="2" type="ORF">SAMN02745673_03005</name>
</gene>
<evidence type="ECO:0000313" key="3">
    <source>
        <dbReference type="Proteomes" id="UP000190637"/>
    </source>
</evidence>
<dbReference type="InterPro" id="IPR051604">
    <property type="entry name" value="Ergot_Alk_Oxidoreductase"/>
</dbReference>
<dbReference type="STRING" id="1122192.SAMN02745673_03005"/>
<dbReference type="AlphaFoldDB" id="A0A1T4RUK7"/>
<dbReference type="EMBL" id="FUWS01000007">
    <property type="protein sequence ID" value="SKA19659.1"/>
    <property type="molecule type" value="Genomic_DNA"/>
</dbReference>
<dbReference type="PANTHER" id="PTHR43162:SF1">
    <property type="entry name" value="PRESTALK A DIFFERENTIATION PROTEIN A"/>
    <property type="match status" value="1"/>
</dbReference>
<dbReference type="SUPFAM" id="SSF51735">
    <property type="entry name" value="NAD(P)-binding Rossmann-fold domains"/>
    <property type="match status" value="1"/>
</dbReference>
<name>A0A1T4RUK7_9ACTN</name>
<accession>A0A1T4RUK7</accession>
<dbReference type="InterPro" id="IPR036291">
    <property type="entry name" value="NAD(P)-bd_dom_sf"/>
</dbReference>
<dbReference type="InterPro" id="IPR016040">
    <property type="entry name" value="NAD(P)-bd_dom"/>
</dbReference>